<comment type="similarity">
    <text evidence="1">Belongs to the SWC5 family.</text>
</comment>
<proteinExistence type="inferred from homology"/>
<sequence length="200" mass="21115">MTLSPASQNIAASNSEESASVAEFPVENSAQPSGPPTTTNSNADAIPSQSSSSTPLPSCSTTSPLSSTSKLASTERPPKLGPPPKKRKSMLSSKGSATAAAGKPTKLNTLEKSKLDWESFKKAEHSKSKPKDGGTGGRDDVQALTEEERAEMESQTRAGGSARSGKMSGFLDRADFLDRVSERMEAAAEDEKRKMVTRRP</sequence>
<dbReference type="AlphaFoldDB" id="A0A177TLJ6"/>
<reference evidence="4" key="1">
    <citation type="submission" date="2016-04" db="EMBL/GenBank/DDBJ databases">
        <authorList>
            <person name="Nguyen H.D."/>
            <person name="Samba Siva P."/>
            <person name="Cullis J."/>
            <person name="Levesque C.A."/>
            <person name="Hambleton S."/>
        </authorList>
    </citation>
    <scope>NUCLEOTIDE SEQUENCE</scope>
    <source>
        <strain evidence="4">DAOMC 236416</strain>
    </source>
</reference>
<dbReference type="GO" id="GO:0000812">
    <property type="term" value="C:Swr1 complex"/>
    <property type="evidence" value="ECO:0007669"/>
    <property type="project" value="TreeGrafter"/>
</dbReference>
<dbReference type="PROSITE" id="PS51279">
    <property type="entry name" value="BCNT_C"/>
    <property type="match status" value="1"/>
</dbReference>
<dbReference type="PANTHER" id="PTHR48407:SF1">
    <property type="entry name" value="CRANIOFACIAL DEVELOPMENT PROTEIN 1"/>
    <property type="match status" value="1"/>
</dbReference>
<feature type="region of interest" description="Disordered" evidence="3">
    <location>
        <begin position="1"/>
        <end position="170"/>
    </location>
</feature>
<reference evidence="4" key="2">
    <citation type="journal article" date="2019" name="IMA Fungus">
        <title>Genome sequencing and comparison of five Tilletia species to identify candidate genes for the detection of regulated species infecting wheat.</title>
        <authorList>
            <person name="Nguyen H.D.T."/>
            <person name="Sultana T."/>
            <person name="Kesanakurti P."/>
            <person name="Hambleton S."/>
        </authorList>
    </citation>
    <scope>NUCLEOTIDE SEQUENCE</scope>
    <source>
        <strain evidence="4">DAOMC 236416</strain>
    </source>
</reference>
<keyword evidence="5" id="KW-1185">Reference proteome</keyword>
<feature type="compositionally biased region" description="Low complexity" evidence="3">
    <location>
        <begin position="47"/>
        <end position="74"/>
    </location>
</feature>
<evidence type="ECO:0000313" key="5">
    <source>
        <dbReference type="Proteomes" id="UP000077521"/>
    </source>
</evidence>
<evidence type="ECO:0000256" key="3">
    <source>
        <dbReference type="SAM" id="MobiDB-lite"/>
    </source>
</evidence>
<dbReference type="Proteomes" id="UP000077521">
    <property type="component" value="Unassembled WGS sequence"/>
</dbReference>
<feature type="compositionally biased region" description="Basic and acidic residues" evidence="3">
    <location>
        <begin position="109"/>
        <end position="141"/>
    </location>
</feature>
<feature type="compositionally biased region" description="Low complexity" evidence="3">
    <location>
        <begin position="92"/>
        <end position="106"/>
    </location>
</feature>
<dbReference type="Pfam" id="PF07572">
    <property type="entry name" value="BCNT"/>
    <property type="match status" value="1"/>
</dbReference>
<feature type="compositionally biased region" description="Polar residues" evidence="3">
    <location>
        <begin position="28"/>
        <end position="43"/>
    </location>
</feature>
<feature type="compositionally biased region" description="Low complexity" evidence="3">
    <location>
        <begin position="1"/>
        <end position="23"/>
    </location>
</feature>
<gene>
    <name evidence="4" type="ORF">A4X13_0g2360</name>
</gene>
<dbReference type="InterPro" id="IPR027124">
    <property type="entry name" value="Swc5/CFDP1/2"/>
</dbReference>
<protein>
    <recommendedName>
        <fullName evidence="2">SWR1-complex protein 5</fullName>
    </recommendedName>
</protein>
<dbReference type="EMBL" id="LWDF02000111">
    <property type="protein sequence ID" value="KAE8257423.1"/>
    <property type="molecule type" value="Genomic_DNA"/>
</dbReference>
<comment type="caution">
    <text evidence="4">The sequence shown here is derived from an EMBL/GenBank/DDBJ whole genome shotgun (WGS) entry which is preliminary data.</text>
</comment>
<organism evidence="4 5">
    <name type="scientific">Tilletia indica</name>
    <dbReference type="NCBI Taxonomy" id="43049"/>
    <lineage>
        <taxon>Eukaryota</taxon>
        <taxon>Fungi</taxon>
        <taxon>Dikarya</taxon>
        <taxon>Basidiomycota</taxon>
        <taxon>Ustilaginomycotina</taxon>
        <taxon>Exobasidiomycetes</taxon>
        <taxon>Tilletiales</taxon>
        <taxon>Tilletiaceae</taxon>
        <taxon>Tilletia</taxon>
    </lineage>
</organism>
<dbReference type="PANTHER" id="PTHR48407">
    <property type="entry name" value="CRANIOFACIAL DEVELOPMENT PROTEIN 1"/>
    <property type="match status" value="1"/>
</dbReference>
<evidence type="ECO:0000313" key="4">
    <source>
        <dbReference type="EMBL" id="KAE8257423.1"/>
    </source>
</evidence>
<dbReference type="InterPro" id="IPR011421">
    <property type="entry name" value="BCNT-C"/>
</dbReference>
<name>A0A177TLJ6_9BASI</name>
<evidence type="ECO:0000256" key="1">
    <source>
        <dbReference type="ARBA" id="ARBA00010465"/>
    </source>
</evidence>
<evidence type="ECO:0000256" key="2">
    <source>
        <dbReference type="ARBA" id="ARBA00019138"/>
    </source>
</evidence>
<accession>A0A177TLJ6</accession>